<reference evidence="2 3" key="1">
    <citation type="submission" date="2019-03" db="EMBL/GenBank/DDBJ databases">
        <title>Paracraurococcus aquatilis NE82 genome sequence.</title>
        <authorList>
            <person name="Zhao Y."/>
            <person name="Du Z."/>
        </authorList>
    </citation>
    <scope>NUCLEOTIDE SEQUENCE [LARGE SCALE GENOMIC DNA]</scope>
    <source>
        <strain evidence="2 3">NE82</strain>
    </source>
</reference>
<name>A0A4R4DNL0_9PROT</name>
<evidence type="ECO:0000259" key="1">
    <source>
        <dbReference type="Pfam" id="PF10030"/>
    </source>
</evidence>
<organism evidence="2 3">
    <name type="scientific">Roseicella aquatilis</name>
    <dbReference type="NCBI Taxonomy" id="2527868"/>
    <lineage>
        <taxon>Bacteria</taxon>
        <taxon>Pseudomonadati</taxon>
        <taxon>Pseudomonadota</taxon>
        <taxon>Alphaproteobacteria</taxon>
        <taxon>Acetobacterales</taxon>
        <taxon>Roseomonadaceae</taxon>
        <taxon>Roseicella</taxon>
    </lineage>
</organism>
<evidence type="ECO:0000313" key="3">
    <source>
        <dbReference type="Proteomes" id="UP000295023"/>
    </source>
</evidence>
<keyword evidence="3" id="KW-1185">Reference proteome</keyword>
<evidence type="ECO:0000313" key="2">
    <source>
        <dbReference type="EMBL" id="TCZ61415.1"/>
    </source>
</evidence>
<dbReference type="Proteomes" id="UP000295023">
    <property type="component" value="Unassembled WGS sequence"/>
</dbReference>
<dbReference type="AlphaFoldDB" id="A0A4R4DNL0"/>
<dbReference type="OrthoDB" id="8836344at2"/>
<dbReference type="Pfam" id="PF10030">
    <property type="entry name" value="DUF2272"/>
    <property type="match status" value="1"/>
</dbReference>
<comment type="caution">
    <text evidence="2">The sequence shown here is derived from an EMBL/GenBank/DDBJ whole genome shotgun (WGS) entry which is preliminary data.</text>
</comment>
<dbReference type="InterPro" id="IPR019262">
    <property type="entry name" value="DUF2272"/>
</dbReference>
<protein>
    <submittedName>
        <fullName evidence="2">DUF2272 domain-containing protein</fullName>
    </submittedName>
</protein>
<accession>A0A4R4DNL0</accession>
<dbReference type="EMBL" id="SKBM01000010">
    <property type="protein sequence ID" value="TCZ61415.1"/>
    <property type="molecule type" value="Genomic_DNA"/>
</dbReference>
<proteinExistence type="predicted"/>
<sequence length="174" mass="18623">MAELAAADTAALPAPTAPPVEDIGLYAYPAWSAAFVSAMARRAGIPESDLPSEAAHAFYIDALLWRAAADPQGARFLPHDPAERTPRPGDLLCADRSARPLEHWTMRLLETGRSRPMHCDVVVRTAPEVVEAVGGNVKDVVALRRLPADSQGRVLPAPPGQARLLLLLAARREG</sequence>
<feature type="domain" description="DUF2272" evidence="1">
    <location>
        <begin position="28"/>
        <end position="155"/>
    </location>
</feature>
<gene>
    <name evidence="2" type="ORF">EXY23_12365</name>
</gene>